<keyword evidence="5" id="KW-1185">Reference proteome</keyword>
<evidence type="ECO:0000256" key="2">
    <source>
        <dbReference type="ARBA" id="ARBA00022884"/>
    </source>
</evidence>
<feature type="region of interest" description="Disordered" evidence="3">
    <location>
        <begin position="1"/>
        <end position="32"/>
    </location>
</feature>
<evidence type="ECO:0008006" key="6">
    <source>
        <dbReference type="Google" id="ProtNLM"/>
    </source>
</evidence>
<sequence length="304" mass="32977">MGPKKFGAPPLPPVRPSRQERPQTSGATPHQGLPYGMLPVLSAGKVCLHLRGLPDGAQHETITEFLGPYAHSVTYQGVYVVYTTEGRPSGEAIIHMISEESAFWAVVHAHNRCMMGQSPSRIEASLCTVEEMQAVLASAASNSMVPQPHGALNPDRPPLPTWQPAAAATPPPRMSSTLDPTSLPWSPPNLTVPPATSTLDEAAVTMLLVRNLPDSATEHHIIAFFDGFRGLKADGVYMLGAADPRFENSAFVTVTCDPTSVRAALDRQCNYICNQKVDLCIFDTDCALRWLRARSRAHLYNFPA</sequence>
<dbReference type="SUPFAM" id="SSF54928">
    <property type="entry name" value="RNA-binding domain, RBD"/>
    <property type="match status" value="2"/>
</dbReference>
<keyword evidence="2" id="KW-0694">RNA-binding</keyword>
<dbReference type="Proteomes" id="UP000821853">
    <property type="component" value="Chromosome 1"/>
</dbReference>
<proteinExistence type="predicted"/>
<evidence type="ECO:0000313" key="5">
    <source>
        <dbReference type="Proteomes" id="UP000821853"/>
    </source>
</evidence>
<dbReference type="PANTHER" id="PTHR13976">
    <property type="entry name" value="HETEROGENEOUS NUCLEAR RIBONUCLEOPROTEIN-RELATED"/>
    <property type="match status" value="1"/>
</dbReference>
<evidence type="ECO:0000256" key="3">
    <source>
        <dbReference type="SAM" id="MobiDB-lite"/>
    </source>
</evidence>
<dbReference type="EMBL" id="JABSTR010000001">
    <property type="protein sequence ID" value="KAH9361428.1"/>
    <property type="molecule type" value="Genomic_DNA"/>
</dbReference>
<dbReference type="InterPro" id="IPR035979">
    <property type="entry name" value="RBD_domain_sf"/>
</dbReference>
<dbReference type="AlphaFoldDB" id="A0A9J6FHQ4"/>
<reference evidence="4 5" key="1">
    <citation type="journal article" date="2020" name="Cell">
        <title>Large-Scale Comparative Analyses of Tick Genomes Elucidate Their Genetic Diversity and Vector Capacities.</title>
        <authorList>
            <consortium name="Tick Genome and Microbiome Consortium (TIGMIC)"/>
            <person name="Jia N."/>
            <person name="Wang J."/>
            <person name="Shi W."/>
            <person name="Du L."/>
            <person name="Sun Y."/>
            <person name="Zhan W."/>
            <person name="Jiang J.F."/>
            <person name="Wang Q."/>
            <person name="Zhang B."/>
            <person name="Ji P."/>
            <person name="Bell-Sakyi L."/>
            <person name="Cui X.M."/>
            <person name="Yuan T.T."/>
            <person name="Jiang B.G."/>
            <person name="Yang W.F."/>
            <person name="Lam T.T."/>
            <person name="Chang Q.C."/>
            <person name="Ding S.J."/>
            <person name="Wang X.J."/>
            <person name="Zhu J.G."/>
            <person name="Ruan X.D."/>
            <person name="Zhao L."/>
            <person name="Wei J.T."/>
            <person name="Ye R.Z."/>
            <person name="Que T.C."/>
            <person name="Du C.H."/>
            <person name="Zhou Y.H."/>
            <person name="Cheng J.X."/>
            <person name="Dai P.F."/>
            <person name="Guo W.B."/>
            <person name="Han X.H."/>
            <person name="Huang E.J."/>
            <person name="Li L.F."/>
            <person name="Wei W."/>
            <person name="Gao Y.C."/>
            <person name="Liu J.Z."/>
            <person name="Shao H.Z."/>
            <person name="Wang X."/>
            <person name="Wang C.C."/>
            <person name="Yang T.C."/>
            <person name="Huo Q.B."/>
            <person name="Li W."/>
            <person name="Chen H.Y."/>
            <person name="Chen S.E."/>
            <person name="Zhou L.G."/>
            <person name="Ni X.B."/>
            <person name="Tian J.H."/>
            <person name="Sheng Y."/>
            <person name="Liu T."/>
            <person name="Pan Y.S."/>
            <person name="Xia L.Y."/>
            <person name="Li J."/>
            <person name="Zhao F."/>
            <person name="Cao W.C."/>
        </authorList>
    </citation>
    <scope>NUCLEOTIDE SEQUENCE [LARGE SCALE GENOMIC DNA]</scope>
    <source>
        <strain evidence="4">HaeL-2018</strain>
    </source>
</reference>
<dbReference type="InterPro" id="IPR012677">
    <property type="entry name" value="Nucleotide-bd_a/b_plait_sf"/>
</dbReference>
<gene>
    <name evidence="4" type="ORF">HPB48_003898</name>
</gene>
<name>A0A9J6FHQ4_HAELO</name>
<accession>A0A9J6FHQ4</accession>
<dbReference type="VEuPathDB" id="VectorBase:HLOH_050828"/>
<feature type="region of interest" description="Disordered" evidence="3">
    <location>
        <begin position="146"/>
        <end position="186"/>
    </location>
</feature>
<comment type="caution">
    <text evidence="4">The sequence shown here is derived from an EMBL/GenBank/DDBJ whole genome shotgun (WGS) entry which is preliminary data.</text>
</comment>
<protein>
    <recommendedName>
        <fullName evidence="6">RRM domain-containing protein</fullName>
    </recommendedName>
</protein>
<feature type="compositionally biased region" description="Polar residues" evidence="3">
    <location>
        <begin position="174"/>
        <end position="184"/>
    </location>
</feature>
<organism evidence="4 5">
    <name type="scientific">Haemaphysalis longicornis</name>
    <name type="common">Bush tick</name>
    <dbReference type="NCBI Taxonomy" id="44386"/>
    <lineage>
        <taxon>Eukaryota</taxon>
        <taxon>Metazoa</taxon>
        <taxon>Ecdysozoa</taxon>
        <taxon>Arthropoda</taxon>
        <taxon>Chelicerata</taxon>
        <taxon>Arachnida</taxon>
        <taxon>Acari</taxon>
        <taxon>Parasitiformes</taxon>
        <taxon>Ixodida</taxon>
        <taxon>Ixodoidea</taxon>
        <taxon>Ixodidae</taxon>
        <taxon>Haemaphysalinae</taxon>
        <taxon>Haemaphysalis</taxon>
    </lineage>
</organism>
<evidence type="ECO:0000313" key="4">
    <source>
        <dbReference type="EMBL" id="KAH9361428.1"/>
    </source>
</evidence>
<dbReference type="Gene3D" id="3.30.70.330">
    <property type="match status" value="2"/>
</dbReference>
<evidence type="ECO:0000256" key="1">
    <source>
        <dbReference type="ARBA" id="ARBA00022737"/>
    </source>
</evidence>
<dbReference type="GO" id="GO:0003723">
    <property type="term" value="F:RNA binding"/>
    <property type="evidence" value="ECO:0007669"/>
    <property type="project" value="UniProtKB-KW"/>
</dbReference>
<keyword evidence="1" id="KW-0677">Repeat</keyword>
<dbReference type="InterPro" id="IPR050666">
    <property type="entry name" value="ESRP"/>
</dbReference>